<comment type="similarity">
    <text evidence="13">Belongs to the class I-like SAM-binding methyltransferase superfamily. RsmB/NOP family.</text>
</comment>
<dbReference type="InterPro" id="IPR035926">
    <property type="entry name" value="NusB-like_sf"/>
</dbReference>
<name>A0A1E8F2A2_9CLOT</name>
<dbReference type="Pfam" id="PF01189">
    <property type="entry name" value="Methyltr_RsmB-F"/>
    <property type="match status" value="1"/>
</dbReference>
<dbReference type="GO" id="GO:0006355">
    <property type="term" value="P:regulation of DNA-templated transcription"/>
    <property type="evidence" value="ECO:0007669"/>
    <property type="project" value="InterPro"/>
</dbReference>
<gene>
    <name evidence="15" type="primary">rsmB</name>
    <name evidence="15" type="ORF">CLOACE_00190</name>
</gene>
<dbReference type="GO" id="GO:0005737">
    <property type="term" value="C:cytoplasm"/>
    <property type="evidence" value="ECO:0007669"/>
    <property type="project" value="UniProtKB-SubCell"/>
</dbReference>
<evidence type="ECO:0000256" key="5">
    <source>
        <dbReference type="ARBA" id="ARBA00022552"/>
    </source>
</evidence>
<dbReference type="EMBL" id="LZFO01000001">
    <property type="protein sequence ID" value="OFI07671.1"/>
    <property type="molecule type" value="Genomic_DNA"/>
</dbReference>
<dbReference type="PANTHER" id="PTHR22807:SF53">
    <property type="entry name" value="RIBOSOMAL RNA SMALL SUBUNIT METHYLTRANSFERASE B-RELATED"/>
    <property type="match status" value="1"/>
</dbReference>
<keyword evidence="9 13" id="KW-0694">RNA-binding</keyword>
<keyword evidence="5" id="KW-0698">rRNA processing</keyword>
<organism evidence="15 16">
    <name type="scientific">Clostridium acetireducens DSM 10703</name>
    <dbReference type="NCBI Taxonomy" id="1121290"/>
    <lineage>
        <taxon>Bacteria</taxon>
        <taxon>Bacillati</taxon>
        <taxon>Bacillota</taxon>
        <taxon>Clostridia</taxon>
        <taxon>Eubacteriales</taxon>
        <taxon>Clostridiaceae</taxon>
        <taxon>Clostridium</taxon>
    </lineage>
</organism>
<dbReference type="GO" id="GO:0003723">
    <property type="term" value="F:RNA binding"/>
    <property type="evidence" value="ECO:0007669"/>
    <property type="project" value="UniProtKB-UniRule"/>
</dbReference>
<dbReference type="Gene3D" id="3.40.50.150">
    <property type="entry name" value="Vaccinia Virus protein VP39"/>
    <property type="match status" value="1"/>
</dbReference>
<evidence type="ECO:0000256" key="2">
    <source>
        <dbReference type="ARBA" id="ARBA00004496"/>
    </source>
</evidence>
<dbReference type="SUPFAM" id="SSF48013">
    <property type="entry name" value="NusB-like"/>
    <property type="match status" value="1"/>
</dbReference>
<dbReference type="PANTHER" id="PTHR22807">
    <property type="entry name" value="NOP2 YEAST -RELATED NOL1/NOP2/FMU SUN DOMAIN-CONTAINING"/>
    <property type="match status" value="1"/>
</dbReference>
<keyword evidence="4" id="KW-0963">Cytoplasm</keyword>
<feature type="active site" description="Nucleophile" evidence="13">
    <location>
        <position position="379"/>
    </location>
</feature>
<dbReference type="Pfam" id="PF22458">
    <property type="entry name" value="RsmF-B_ferredox"/>
    <property type="match status" value="1"/>
</dbReference>
<dbReference type="SUPFAM" id="SSF53335">
    <property type="entry name" value="S-adenosyl-L-methionine-dependent methyltransferases"/>
    <property type="match status" value="1"/>
</dbReference>
<accession>A0A1E8F2A2</accession>
<evidence type="ECO:0000313" key="15">
    <source>
        <dbReference type="EMBL" id="OFI07671.1"/>
    </source>
</evidence>
<dbReference type="RefSeq" id="WP_070109008.1">
    <property type="nucleotide sequence ID" value="NZ_LZFO01000001.1"/>
</dbReference>
<dbReference type="InterPro" id="IPR029063">
    <property type="entry name" value="SAM-dependent_MTases_sf"/>
</dbReference>
<dbReference type="InterPro" id="IPR023267">
    <property type="entry name" value="RCMT"/>
</dbReference>
<feature type="binding site" evidence="13">
    <location>
        <position position="326"/>
    </location>
    <ligand>
        <name>S-adenosyl-L-methionine</name>
        <dbReference type="ChEBI" id="CHEBI:59789"/>
    </ligand>
</feature>
<dbReference type="Gene3D" id="3.30.70.1170">
    <property type="entry name" value="Sun protein, domain 3"/>
    <property type="match status" value="1"/>
</dbReference>
<evidence type="ECO:0000256" key="8">
    <source>
        <dbReference type="ARBA" id="ARBA00022691"/>
    </source>
</evidence>
<dbReference type="InterPro" id="IPR006027">
    <property type="entry name" value="NusB_RsmB_TIM44"/>
</dbReference>
<keyword evidence="6 13" id="KW-0489">Methyltransferase</keyword>
<dbReference type="FunFam" id="1.10.940.10:FF:000006">
    <property type="entry name" value="16S rRNA (Cytosine(967)-C(5))-methyltransferase RsmB"/>
    <property type="match status" value="1"/>
</dbReference>
<dbReference type="InterPro" id="IPR054728">
    <property type="entry name" value="RsmB-like_ferredoxin"/>
</dbReference>
<evidence type="ECO:0000256" key="10">
    <source>
        <dbReference type="ARBA" id="ARBA00030399"/>
    </source>
</evidence>
<sequence>MDSARKIAIDVLQQVIYDGAYSNIELNNKLKNCKLNDKDKGLVTEIVYGTLKYKYSIDKIISYYIKKTDSIDGYILNILRTAIYQIRYLNKIPDFAAVNESVELTKIKNPKLSKLVNAVLRNYLRNKKITYCNSKDIVEKLSFKYSFHPWMVKMFNKQYGKEITEKILNESNKTPAVTVRVNDLKTNYEEAWHSLSKFGYTIEEGSVCPEAIKIIKGKNIESNPLFKEGMITVQDESAMLVAPSLDLEENFNVLDLCSAPGGKSTHISEIMNNTGRVYAYDVHKSKMRFIKENSERLGIDNIVCSVMDASILNKELINRADRILIDVPCSGLGIIRKKPEIKWNKNSQNTNKLIDIQRKIMTNAAKYTKLGGILVYSTCTLNKNENEKNIKWFLDNFPQFKLVPVYYGKLDNIIYDEKGFATIIPGNNMDGFFIAKFIRNW</sequence>
<dbReference type="PATRIC" id="fig|1121290.3.peg.19"/>
<keyword evidence="16" id="KW-1185">Reference proteome</keyword>
<dbReference type="InterPro" id="IPR001678">
    <property type="entry name" value="MeTrfase_RsmB-F_NOP2_dom"/>
</dbReference>
<feature type="binding site" evidence="13">
    <location>
        <begin position="257"/>
        <end position="263"/>
    </location>
    <ligand>
        <name>S-adenosyl-L-methionine</name>
        <dbReference type="ChEBI" id="CHEBI:59789"/>
    </ligand>
</feature>
<evidence type="ECO:0000313" key="16">
    <source>
        <dbReference type="Proteomes" id="UP000175744"/>
    </source>
</evidence>
<evidence type="ECO:0000256" key="7">
    <source>
        <dbReference type="ARBA" id="ARBA00022679"/>
    </source>
</evidence>
<dbReference type="Pfam" id="PF01029">
    <property type="entry name" value="NusB"/>
    <property type="match status" value="1"/>
</dbReference>
<comment type="function">
    <text evidence="1">Specifically methylates the cytosine at position 967 (m5C967) of 16S rRNA.</text>
</comment>
<proteinExistence type="inferred from homology"/>
<comment type="catalytic activity">
    <reaction evidence="12">
        <text>cytidine(967) in 16S rRNA + S-adenosyl-L-methionine = 5-methylcytidine(967) in 16S rRNA + S-adenosyl-L-homocysteine + H(+)</text>
        <dbReference type="Rhea" id="RHEA:42748"/>
        <dbReference type="Rhea" id="RHEA-COMP:10219"/>
        <dbReference type="Rhea" id="RHEA-COMP:10220"/>
        <dbReference type="ChEBI" id="CHEBI:15378"/>
        <dbReference type="ChEBI" id="CHEBI:57856"/>
        <dbReference type="ChEBI" id="CHEBI:59789"/>
        <dbReference type="ChEBI" id="CHEBI:74483"/>
        <dbReference type="ChEBI" id="CHEBI:82748"/>
        <dbReference type="EC" id="2.1.1.176"/>
    </reaction>
</comment>
<dbReference type="CDD" id="cd02440">
    <property type="entry name" value="AdoMet_MTases"/>
    <property type="match status" value="1"/>
</dbReference>
<dbReference type="NCBIfam" id="TIGR00563">
    <property type="entry name" value="rsmB"/>
    <property type="match status" value="1"/>
</dbReference>
<evidence type="ECO:0000256" key="4">
    <source>
        <dbReference type="ARBA" id="ARBA00022490"/>
    </source>
</evidence>
<dbReference type="EC" id="2.1.1.176" evidence="3"/>
<dbReference type="OrthoDB" id="9810297at2"/>
<dbReference type="STRING" id="1121290.CLAOCE_00190"/>
<evidence type="ECO:0000256" key="3">
    <source>
        <dbReference type="ARBA" id="ARBA00012140"/>
    </source>
</evidence>
<dbReference type="NCBIfam" id="NF011494">
    <property type="entry name" value="PRK14902.1"/>
    <property type="match status" value="1"/>
</dbReference>
<feature type="binding site" evidence="13">
    <location>
        <position position="308"/>
    </location>
    <ligand>
        <name>S-adenosyl-L-methionine</name>
        <dbReference type="ChEBI" id="CHEBI:59789"/>
    </ligand>
</feature>
<dbReference type="Gene3D" id="1.10.940.10">
    <property type="entry name" value="NusB-like"/>
    <property type="match status" value="1"/>
</dbReference>
<dbReference type="FunFam" id="3.30.70.1170:FF:000003">
    <property type="entry name" value="16S rRNA (Cytosine(967)-C(5))-methyltransferase RsmB"/>
    <property type="match status" value="1"/>
</dbReference>
<dbReference type="InterPro" id="IPR004573">
    <property type="entry name" value="rRNA_ssu_MeTfrase_B"/>
</dbReference>
<dbReference type="PRINTS" id="PR02008">
    <property type="entry name" value="RCMTFAMILY"/>
</dbReference>
<evidence type="ECO:0000256" key="6">
    <source>
        <dbReference type="ARBA" id="ARBA00022603"/>
    </source>
</evidence>
<protein>
    <recommendedName>
        <fullName evidence="3">16S rRNA (cytosine(967)-C(5))-methyltransferase</fullName>
        <ecNumber evidence="3">2.1.1.176</ecNumber>
    </recommendedName>
    <alternativeName>
        <fullName evidence="10">16S rRNA m5C967 methyltransferase</fullName>
    </alternativeName>
    <alternativeName>
        <fullName evidence="11">rRNA (cytosine-C(5)-)-methyltransferase RsmB</fullName>
    </alternativeName>
</protein>
<evidence type="ECO:0000256" key="12">
    <source>
        <dbReference type="ARBA" id="ARBA00047283"/>
    </source>
</evidence>
<evidence type="ECO:0000259" key="14">
    <source>
        <dbReference type="PROSITE" id="PS51686"/>
    </source>
</evidence>
<dbReference type="InterPro" id="IPR049560">
    <property type="entry name" value="MeTrfase_RsmB-F_NOP2_cat"/>
</dbReference>
<reference evidence="15 16" key="1">
    <citation type="submission" date="2016-06" db="EMBL/GenBank/DDBJ databases">
        <title>Genome sequence of Clostridium acetireducens DSM 10703.</title>
        <authorList>
            <person name="Poehlein A."/>
            <person name="Fluechter S."/>
            <person name="Duerre P."/>
            <person name="Daniel R."/>
        </authorList>
    </citation>
    <scope>NUCLEOTIDE SEQUENCE [LARGE SCALE GENOMIC DNA]</scope>
    <source>
        <strain evidence="15 16">DSM 10703</strain>
    </source>
</reference>
<feature type="domain" description="SAM-dependent MTase RsmB/NOP-type" evidence="14">
    <location>
        <begin position="167"/>
        <end position="440"/>
    </location>
</feature>
<dbReference type="PROSITE" id="PS51686">
    <property type="entry name" value="SAM_MT_RSMB_NOP"/>
    <property type="match status" value="1"/>
</dbReference>
<keyword evidence="7 13" id="KW-0808">Transferase</keyword>
<feature type="binding site" evidence="13">
    <location>
        <position position="281"/>
    </location>
    <ligand>
        <name>S-adenosyl-L-methionine</name>
        <dbReference type="ChEBI" id="CHEBI:59789"/>
    </ligand>
</feature>
<evidence type="ECO:0000256" key="1">
    <source>
        <dbReference type="ARBA" id="ARBA00002724"/>
    </source>
</evidence>
<dbReference type="GO" id="GO:0008649">
    <property type="term" value="F:rRNA methyltransferase activity"/>
    <property type="evidence" value="ECO:0007669"/>
    <property type="project" value="InterPro"/>
</dbReference>
<evidence type="ECO:0000256" key="9">
    <source>
        <dbReference type="ARBA" id="ARBA00022884"/>
    </source>
</evidence>
<comment type="subcellular location">
    <subcellularLocation>
        <location evidence="2">Cytoplasm</location>
    </subcellularLocation>
</comment>
<dbReference type="FunFam" id="3.40.50.150:FF:000022">
    <property type="entry name" value="Ribosomal RNA small subunit methyltransferase B"/>
    <property type="match status" value="1"/>
</dbReference>
<dbReference type="Proteomes" id="UP000175744">
    <property type="component" value="Unassembled WGS sequence"/>
</dbReference>
<evidence type="ECO:0000256" key="13">
    <source>
        <dbReference type="PROSITE-ProRule" id="PRU01023"/>
    </source>
</evidence>
<evidence type="ECO:0000256" key="11">
    <source>
        <dbReference type="ARBA" id="ARBA00031088"/>
    </source>
</evidence>
<keyword evidence="8 13" id="KW-0949">S-adenosyl-L-methionine</keyword>
<dbReference type="AlphaFoldDB" id="A0A1E8F2A2"/>
<comment type="caution">
    <text evidence="15">The sequence shown here is derived from an EMBL/GenBank/DDBJ whole genome shotgun (WGS) entry which is preliminary data.</text>
</comment>